<organism evidence="2">
    <name type="scientific">uncultured Chloroflexia bacterium</name>
    <dbReference type="NCBI Taxonomy" id="1672391"/>
    <lineage>
        <taxon>Bacteria</taxon>
        <taxon>Bacillati</taxon>
        <taxon>Chloroflexota</taxon>
        <taxon>Chloroflexia</taxon>
        <taxon>environmental samples</taxon>
    </lineage>
</organism>
<keyword evidence="1 2" id="KW-0812">Transmembrane</keyword>
<dbReference type="EMBL" id="CADCTR010000627">
    <property type="protein sequence ID" value="CAA9253166.1"/>
    <property type="molecule type" value="Genomic_DNA"/>
</dbReference>
<feature type="non-terminal residue" evidence="2">
    <location>
        <position position="61"/>
    </location>
</feature>
<feature type="transmembrane region" description="Helical" evidence="1">
    <location>
        <begin position="29"/>
        <end position="58"/>
    </location>
</feature>
<proteinExistence type="predicted"/>
<sequence length="61" mass="6439">MLELQRNVVFGQFVDTGSVVHRVDARVKIAAAALCIVASFLIDDLLGFGLALALVVGIQAL</sequence>
<evidence type="ECO:0000256" key="1">
    <source>
        <dbReference type="SAM" id="Phobius"/>
    </source>
</evidence>
<reference evidence="2" key="1">
    <citation type="submission" date="2020-02" db="EMBL/GenBank/DDBJ databases">
        <authorList>
            <person name="Meier V. D."/>
        </authorList>
    </citation>
    <scope>NUCLEOTIDE SEQUENCE</scope>
    <source>
        <strain evidence="2">AVDCRST_MAG93</strain>
    </source>
</reference>
<keyword evidence="1" id="KW-0472">Membrane</keyword>
<gene>
    <name evidence="2" type="ORF">AVDCRST_MAG93-1847</name>
</gene>
<name>A0A6J4IL17_9CHLR</name>
<accession>A0A6J4IL17</accession>
<protein>
    <submittedName>
        <fullName evidence="2">Transmembrane component of energizing module of predicted pantothenate ECF transporter</fullName>
    </submittedName>
</protein>
<dbReference type="AlphaFoldDB" id="A0A6J4IL17"/>
<keyword evidence="1" id="KW-1133">Transmembrane helix</keyword>
<evidence type="ECO:0000313" key="2">
    <source>
        <dbReference type="EMBL" id="CAA9253166.1"/>
    </source>
</evidence>